<gene>
    <name evidence="1" type="ORF">LPO_2165</name>
</gene>
<name>A0AAV2UXQ7_LEGPN</name>
<reference evidence="1 2" key="1">
    <citation type="submission" date="2011-07" db="EMBL/GenBank/DDBJ databases">
        <authorList>
            <person name="Genoscope - CEA"/>
        </authorList>
    </citation>
    <scope>NUCLEOTIDE SEQUENCE [LARGE SCALE GENOMIC DNA]</scope>
    <source>
        <strain evidence="2">lorraine</strain>
    </source>
</reference>
<evidence type="ECO:0000313" key="1">
    <source>
        <dbReference type="EMBL" id="CCD06158.1"/>
    </source>
</evidence>
<dbReference type="EMBL" id="FQ958210">
    <property type="protein sequence ID" value="CCD06158.1"/>
    <property type="molecule type" value="Genomic_DNA"/>
</dbReference>
<sequence length="61" mass="7128">MRVQQNELLILVNVIRLNRTTCLPTTKLHLVMEALSGSLTTLYRYFGVEPIITNGLRYMRY</sequence>
<protein>
    <submittedName>
        <fullName evidence="1">Uncharacterized protein</fullName>
    </submittedName>
</protein>
<dbReference type="Proteomes" id="UP000010102">
    <property type="component" value="Chromosome"/>
</dbReference>
<dbReference type="AlphaFoldDB" id="A0AAV2UXQ7"/>
<organism evidence="1 2">
    <name type="scientific">Legionella pneumophila subsp. pneumophila</name>
    <dbReference type="NCBI Taxonomy" id="91891"/>
    <lineage>
        <taxon>Bacteria</taxon>
        <taxon>Pseudomonadati</taxon>
        <taxon>Pseudomonadota</taxon>
        <taxon>Gammaproteobacteria</taxon>
        <taxon>Legionellales</taxon>
        <taxon>Legionellaceae</taxon>
        <taxon>Legionella</taxon>
    </lineage>
</organism>
<dbReference type="KEGG" id="lpo:LPO_2165"/>
<accession>A0AAV2UXQ7</accession>
<proteinExistence type="predicted"/>
<evidence type="ECO:0000313" key="2">
    <source>
        <dbReference type="Proteomes" id="UP000010102"/>
    </source>
</evidence>